<dbReference type="Proteomes" id="UP000275078">
    <property type="component" value="Unassembled WGS sequence"/>
</dbReference>
<feature type="region of interest" description="Disordered" evidence="1">
    <location>
        <begin position="158"/>
        <end position="188"/>
    </location>
</feature>
<evidence type="ECO:0000313" key="3">
    <source>
        <dbReference type="Proteomes" id="UP000275078"/>
    </source>
</evidence>
<proteinExistence type="predicted"/>
<evidence type="ECO:0000256" key="1">
    <source>
        <dbReference type="SAM" id="MobiDB-lite"/>
    </source>
</evidence>
<evidence type="ECO:0000313" key="2">
    <source>
        <dbReference type="EMBL" id="RPA76494.1"/>
    </source>
</evidence>
<accession>A0A3N4I3Q5</accession>
<sequence>MLPTAPPPQDPTKPKPDLAYLTSTTPSDRAVLISTAGTYLSGPAWQLELFHAICDAALTIDATIARPVNDRPHHGRALFDEALLAALQGFFMATTKDYNMKFAAQCIARAYCYRRRRGGGEREVSVFLEVGDVEMAGLFEEEVKLSGGIEEPEVREMVEMKEESGGGDEAGSSRRDIVSPRIPSGDLR</sequence>
<gene>
    <name evidence="2" type="ORF">BJ508DRAFT_183061</name>
</gene>
<name>A0A3N4I3Q5_ASCIM</name>
<protein>
    <submittedName>
        <fullName evidence="2">Uncharacterized protein</fullName>
    </submittedName>
</protein>
<reference evidence="2 3" key="1">
    <citation type="journal article" date="2018" name="Nat. Ecol. Evol.">
        <title>Pezizomycetes genomes reveal the molecular basis of ectomycorrhizal truffle lifestyle.</title>
        <authorList>
            <person name="Murat C."/>
            <person name="Payen T."/>
            <person name="Noel B."/>
            <person name="Kuo A."/>
            <person name="Morin E."/>
            <person name="Chen J."/>
            <person name="Kohler A."/>
            <person name="Krizsan K."/>
            <person name="Balestrini R."/>
            <person name="Da Silva C."/>
            <person name="Montanini B."/>
            <person name="Hainaut M."/>
            <person name="Levati E."/>
            <person name="Barry K.W."/>
            <person name="Belfiori B."/>
            <person name="Cichocki N."/>
            <person name="Clum A."/>
            <person name="Dockter R.B."/>
            <person name="Fauchery L."/>
            <person name="Guy J."/>
            <person name="Iotti M."/>
            <person name="Le Tacon F."/>
            <person name="Lindquist E.A."/>
            <person name="Lipzen A."/>
            <person name="Malagnac F."/>
            <person name="Mello A."/>
            <person name="Molinier V."/>
            <person name="Miyauchi S."/>
            <person name="Poulain J."/>
            <person name="Riccioni C."/>
            <person name="Rubini A."/>
            <person name="Sitrit Y."/>
            <person name="Splivallo R."/>
            <person name="Traeger S."/>
            <person name="Wang M."/>
            <person name="Zifcakova L."/>
            <person name="Wipf D."/>
            <person name="Zambonelli A."/>
            <person name="Paolocci F."/>
            <person name="Nowrousian M."/>
            <person name="Ottonello S."/>
            <person name="Baldrian P."/>
            <person name="Spatafora J.W."/>
            <person name="Henrissat B."/>
            <person name="Nagy L.G."/>
            <person name="Aury J.M."/>
            <person name="Wincker P."/>
            <person name="Grigoriev I.V."/>
            <person name="Bonfante P."/>
            <person name="Martin F.M."/>
        </authorList>
    </citation>
    <scope>NUCLEOTIDE SEQUENCE [LARGE SCALE GENOMIC DNA]</scope>
    <source>
        <strain evidence="2 3">RN42</strain>
    </source>
</reference>
<organism evidence="2 3">
    <name type="scientific">Ascobolus immersus RN42</name>
    <dbReference type="NCBI Taxonomy" id="1160509"/>
    <lineage>
        <taxon>Eukaryota</taxon>
        <taxon>Fungi</taxon>
        <taxon>Dikarya</taxon>
        <taxon>Ascomycota</taxon>
        <taxon>Pezizomycotina</taxon>
        <taxon>Pezizomycetes</taxon>
        <taxon>Pezizales</taxon>
        <taxon>Ascobolaceae</taxon>
        <taxon>Ascobolus</taxon>
    </lineage>
</organism>
<dbReference type="EMBL" id="ML119743">
    <property type="protein sequence ID" value="RPA76494.1"/>
    <property type="molecule type" value="Genomic_DNA"/>
</dbReference>
<keyword evidence="3" id="KW-1185">Reference proteome</keyword>
<dbReference type="AlphaFoldDB" id="A0A3N4I3Q5"/>